<evidence type="ECO:0000313" key="2">
    <source>
        <dbReference type="EMBL" id="CUU92134.1"/>
    </source>
</evidence>
<dbReference type="InterPro" id="IPR036709">
    <property type="entry name" value="Autotransporte_beta_dom_sf"/>
</dbReference>
<dbReference type="SMART" id="SM00869">
    <property type="entry name" value="Autotransporter"/>
    <property type="match status" value="1"/>
</dbReference>
<proteinExistence type="predicted"/>
<dbReference type="InterPro" id="IPR005546">
    <property type="entry name" value="Autotransporte_beta"/>
</dbReference>
<name>A0A9W5AVG5_CAMHY</name>
<dbReference type="NCBIfam" id="NF038205">
    <property type="entry name" value="Campy_LoFi_RPT"/>
    <property type="match status" value="1"/>
</dbReference>
<dbReference type="PROSITE" id="PS51208">
    <property type="entry name" value="AUTOTRANSPORTER"/>
    <property type="match status" value="1"/>
</dbReference>
<dbReference type="Gene3D" id="2.40.128.130">
    <property type="entry name" value="Autotransporter beta-domain"/>
    <property type="match status" value="1"/>
</dbReference>
<accession>A0A9W5AVG5</accession>
<dbReference type="Proteomes" id="UP000052245">
    <property type="component" value="Unassembled WGS sequence"/>
</dbReference>
<evidence type="ECO:0000313" key="3">
    <source>
        <dbReference type="Proteomes" id="UP000052245"/>
    </source>
</evidence>
<protein>
    <submittedName>
        <fullName evidence="2">High-molecular-weight surface-exposed protein</fullName>
    </submittedName>
</protein>
<dbReference type="SUPFAM" id="SSF103515">
    <property type="entry name" value="Autotransporter"/>
    <property type="match status" value="1"/>
</dbReference>
<gene>
    <name evidence="2" type="ORF">ERS739223_01864</name>
</gene>
<dbReference type="EMBL" id="FAVC01000004">
    <property type="protein sequence ID" value="CUU92134.1"/>
    <property type="molecule type" value="Genomic_DNA"/>
</dbReference>
<comment type="caution">
    <text evidence="2">The sequence shown here is derived from an EMBL/GenBank/DDBJ whole genome shotgun (WGS) entry which is preliminary data.</text>
</comment>
<evidence type="ECO:0000259" key="1">
    <source>
        <dbReference type="PROSITE" id="PS51208"/>
    </source>
</evidence>
<organism evidence="2 3">
    <name type="scientific">Campylobacter hyointestinalis subsp. hyointestinalis</name>
    <dbReference type="NCBI Taxonomy" id="91352"/>
    <lineage>
        <taxon>Bacteria</taxon>
        <taxon>Pseudomonadati</taxon>
        <taxon>Campylobacterota</taxon>
        <taxon>Epsilonproteobacteria</taxon>
        <taxon>Campylobacterales</taxon>
        <taxon>Campylobacteraceae</taxon>
        <taxon>Campylobacter</taxon>
    </lineage>
</organism>
<dbReference type="AlphaFoldDB" id="A0A9W5AVG5"/>
<sequence length="666" mass="70638">MNTPKYIWGGYYYLRLKPFAFLLSLTAINAIAGETITYPGATLTNVLSFGNSLAPSATSFSKNSVTVNSGVIGGNVYGGYSATSDNVENNKIYITDGTIYYNVLGGLSRQGNANSNTVNISGGDIKVDVQGGYSLSGLANGNTVNISGGTIQREVYGGLSQSGSANSNTVNISGGDIKVDVQGGYSYSGTANSNTINISGNPTFGASTILYGGYKVFGTGDVFTNNTLNIKTKNITAKDIANFEFINFYIPSSVGANDTLLNLSTADNTNLSRSKIGVGVMSGDSPALKVGDKITLIDKPNGTITPPTNMSNNISALQGISNSYEFSLAAVKDDGTISEDGTDVKKIVATSVEKKANDNQKAILEGGISSAIIVSRANNTLESSIKDMSSALNTTGVNETSIGSIGASSTRSNTGSHVDIRSISLLTGVSKKANDSFMYSAFFEAGSGNYNSYNSFVSGNVKGSGDSSYFGFGVFSKFDMASNYYFENSFRVGQVKSDFKSDDFGNGNISSSFESKRAYFGTHIGLGKIFDIDDISNLDIYTKVFYTRVNSKDITMSTNDRYKFDAINSVSTKLGFLYNYKLKENLSLYTGAGIQREFKGEAKGRNISYNYDIDSPSIKGNTGSIEAGIKLKPINDNDKLTLDIGVMGLVGKNEGASGRLGVEWRL</sequence>
<feature type="domain" description="Autotransporter" evidence="1">
    <location>
        <begin position="390"/>
        <end position="666"/>
    </location>
</feature>
<dbReference type="RefSeq" id="WP_059443093.1">
    <property type="nucleotide sequence ID" value="NZ_FAVC01000004.1"/>
</dbReference>
<reference evidence="2 3" key="1">
    <citation type="submission" date="2015-11" db="EMBL/GenBank/DDBJ databases">
        <authorList>
            <consortium name="Pathogen Informatics"/>
        </authorList>
    </citation>
    <scope>NUCLEOTIDE SEQUENCE [LARGE SCALE GENOMIC DNA]</scope>
    <source>
        <strain evidence="2 3">007A-0283</strain>
    </source>
</reference>